<evidence type="ECO:0000313" key="2">
    <source>
        <dbReference type="Proteomes" id="UP000694892"/>
    </source>
</evidence>
<proteinExistence type="predicted"/>
<organism evidence="1 2">
    <name type="scientific">Xenopus laevis</name>
    <name type="common">African clawed frog</name>
    <dbReference type="NCBI Taxonomy" id="8355"/>
    <lineage>
        <taxon>Eukaryota</taxon>
        <taxon>Metazoa</taxon>
        <taxon>Chordata</taxon>
        <taxon>Craniata</taxon>
        <taxon>Vertebrata</taxon>
        <taxon>Euteleostomi</taxon>
        <taxon>Amphibia</taxon>
        <taxon>Batrachia</taxon>
        <taxon>Anura</taxon>
        <taxon>Pipoidea</taxon>
        <taxon>Pipidae</taxon>
        <taxon>Xenopodinae</taxon>
        <taxon>Xenopus</taxon>
        <taxon>Xenopus</taxon>
    </lineage>
</organism>
<gene>
    <name evidence="1" type="ORF">XELAEV_18011396mg</name>
</gene>
<name>A0A974DM70_XENLA</name>
<evidence type="ECO:0000313" key="1">
    <source>
        <dbReference type="EMBL" id="OCT93720.1"/>
    </source>
</evidence>
<reference evidence="2" key="1">
    <citation type="journal article" date="2016" name="Nature">
        <title>Genome evolution in the allotetraploid frog Xenopus laevis.</title>
        <authorList>
            <person name="Session A.M."/>
            <person name="Uno Y."/>
            <person name="Kwon T."/>
            <person name="Chapman J.A."/>
            <person name="Toyoda A."/>
            <person name="Takahashi S."/>
            <person name="Fukui A."/>
            <person name="Hikosaka A."/>
            <person name="Suzuki A."/>
            <person name="Kondo M."/>
            <person name="van Heeringen S.J."/>
            <person name="Quigley I."/>
            <person name="Heinz S."/>
            <person name="Ogino H."/>
            <person name="Ochi H."/>
            <person name="Hellsten U."/>
            <person name="Lyons J.B."/>
            <person name="Simakov O."/>
            <person name="Putnam N."/>
            <person name="Stites J."/>
            <person name="Kuroki Y."/>
            <person name="Tanaka T."/>
            <person name="Michiue T."/>
            <person name="Watanabe M."/>
            <person name="Bogdanovic O."/>
            <person name="Lister R."/>
            <person name="Georgiou G."/>
            <person name="Paranjpe S.S."/>
            <person name="van Kruijsbergen I."/>
            <person name="Shu S."/>
            <person name="Carlson J."/>
            <person name="Kinoshita T."/>
            <person name="Ohta Y."/>
            <person name="Mawaribuchi S."/>
            <person name="Jenkins J."/>
            <person name="Grimwood J."/>
            <person name="Schmutz J."/>
            <person name="Mitros T."/>
            <person name="Mozaffari S.V."/>
            <person name="Suzuki Y."/>
            <person name="Haramoto Y."/>
            <person name="Yamamoto T.S."/>
            <person name="Takagi C."/>
            <person name="Heald R."/>
            <person name="Miller K."/>
            <person name="Haudenschild C."/>
            <person name="Kitzman J."/>
            <person name="Nakayama T."/>
            <person name="Izutsu Y."/>
            <person name="Robert J."/>
            <person name="Fortriede J."/>
            <person name="Burns K."/>
            <person name="Lotay V."/>
            <person name="Karimi K."/>
            <person name="Yasuoka Y."/>
            <person name="Dichmann D.S."/>
            <person name="Flajnik M.F."/>
            <person name="Houston D.W."/>
            <person name="Shendure J."/>
            <person name="DuPasquier L."/>
            <person name="Vize P.D."/>
            <person name="Zorn A.M."/>
            <person name="Ito M."/>
            <person name="Marcotte E.M."/>
            <person name="Wallingford J.B."/>
            <person name="Ito Y."/>
            <person name="Asashima M."/>
            <person name="Ueno N."/>
            <person name="Matsuda Y."/>
            <person name="Veenstra G.J."/>
            <person name="Fujiyama A."/>
            <person name="Harland R.M."/>
            <person name="Taira M."/>
            <person name="Rokhsar D.S."/>
        </authorList>
    </citation>
    <scope>NUCLEOTIDE SEQUENCE [LARGE SCALE GENOMIC DNA]</scope>
    <source>
        <strain evidence="2">J</strain>
    </source>
</reference>
<dbReference type="EMBL" id="CM004468">
    <property type="protein sequence ID" value="OCT93720.1"/>
    <property type="molecule type" value="Genomic_DNA"/>
</dbReference>
<dbReference type="AlphaFoldDB" id="A0A974DM70"/>
<dbReference type="Proteomes" id="UP000694892">
    <property type="component" value="Chromosome 2L"/>
</dbReference>
<sequence>MESWTSLSTLLTIPTSLCLCLSTFFGLSDARKLWGIQYSHVVRTIVSELTGAMIAEHTFSTLILLVVGDFGSECNTVLL</sequence>
<accession>A0A974DM70</accession>
<protein>
    <submittedName>
        <fullName evidence="1">Uncharacterized protein</fullName>
    </submittedName>
</protein>